<dbReference type="InterPro" id="IPR021296">
    <property type="entry name" value="DUF2868"/>
</dbReference>
<feature type="transmembrane region" description="Helical" evidence="2">
    <location>
        <begin position="299"/>
        <end position="318"/>
    </location>
</feature>
<feature type="transmembrane region" description="Helical" evidence="2">
    <location>
        <begin position="88"/>
        <end position="107"/>
    </location>
</feature>
<keyword evidence="2" id="KW-1133">Transmembrane helix</keyword>
<comment type="caution">
    <text evidence="3">The sequence shown here is derived from an EMBL/GenBank/DDBJ whole genome shotgun (WGS) entry which is preliminary data.</text>
</comment>
<evidence type="ECO:0000313" key="3">
    <source>
        <dbReference type="EMBL" id="MBD1399866.1"/>
    </source>
</evidence>
<keyword evidence="2" id="KW-0472">Membrane</keyword>
<dbReference type="Proteomes" id="UP000632828">
    <property type="component" value="Unassembled WGS sequence"/>
</dbReference>
<evidence type="ECO:0000256" key="2">
    <source>
        <dbReference type="SAM" id="Phobius"/>
    </source>
</evidence>
<dbReference type="EMBL" id="JACWUN010000003">
    <property type="protein sequence ID" value="MBD1399866.1"/>
    <property type="molecule type" value="Genomic_DNA"/>
</dbReference>
<proteinExistence type="predicted"/>
<evidence type="ECO:0000313" key="4">
    <source>
        <dbReference type="Proteomes" id="UP000632828"/>
    </source>
</evidence>
<sequence length="526" mass="59436">MKPLFSLPDILDLEFLFKRDEPRLEQGDDTELRRRDRAIYLATGLDVSADPATRELAGHWLCARRQEYQRQQLPLPGQIWQETTTFSAFLFFLLSLLAGVGMAASFLRYDGTTPVNVSGFFAIFILVQLLLVMLNLGLFAYRLVPRVKVPKSVLYALLSRALAKLFTSVFKRSQKHLPATRRLDLQAVVGSLQQLRHLYGNLLLWPAFILLQLAGIGFNLGVLLTLLAKISFTDIAFGWQSTLPLTDAFLAELVRWIALPWSWLLPPEWAYPEIEQIIGSKIVLIEGNWRLTSMGLASWWPFLLCGVLIYGLLPRLLLLSWGRYQLRAGLKHLPCDNASFRQLRRRMLTPSVQTAASHSIAPFSPSPSPATATPAQSALKQHTNRRGWLLLIPDELWEQCPTEKITPYLHQIAPDEPLVSLRYGALDQSGQAFLEQLIAIMNNDKLAGIMLLQEAWQPPIRELTTLLRQLRQLTTPTTPLALALTGRAQRGEMITAVPSADLQLWQKTVKTLADPYLEVFTLMTEQ</sequence>
<accession>A0A8J6QNV0</accession>
<reference evidence="3" key="1">
    <citation type="submission" date="2020-09" db="EMBL/GenBank/DDBJ databases">
        <title>Pelobacter alkaliphilus sp. nov., a novel anaerobic arsenate-reducing bacterium from terrestrial mud volcano.</title>
        <authorList>
            <person name="Khomyakova M.A."/>
            <person name="Merkel A.Y."/>
            <person name="Slobodkin A.I."/>
        </authorList>
    </citation>
    <scope>NUCLEOTIDE SEQUENCE</scope>
    <source>
        <strain evidence="3">M08fum</strain>
    </source>
</reference>
<feature type="region of interest" description="Disordered" evidence="1">
    <location>
        <begin position="358"/>
        <end position="377"/>
    </location>
</feature>
<organism evidence="3 4">
    <name type="scientific">Pelovirga terrestris</name>
    <dbReference type="NCBI Taxonomy" id="2771352"/>
    <lineage>
        <taxon>Bacteria</taxon>
        <taxon>Pseudomonadati</taxon>
        <taxon>Thermodesulfobacteriota</taxon>
        <taxon>Desulfuromonadia</taxon>
        <taxon>Geobacterales</taxon>
        <taxon>Geobacteraceae</taxon>
        <taxon>Pelovirga</taxon>
    </lineage>
</organism>
<gene>
    <name evidence="3" type="ORF">ICT70_04200</name>
</gene>
<name>A0A8J6QNV0_9BACT</name>
<dbReference type="Pfam" id="PF11067">
    <property type="entry name" value="DUF2868"/>
    <property type="match status" value="1"/>
</dbReference>
<dbReference type="AlphaFoldDB" id="A0A8J6QNV0"/>
<protein>
    <submittedName>
        <fullName evidence="3">DUF2868 domain-containing protein</fullName>
    </submittedName>
</protein>
<dbReference type="RefSeq" id="WP_191154131.1">
    <property type="nucleotide sequence ID" value="NZ_JACWUN010000003.1"/>
</dbReference>
<feature type="transmembrane region" description="Helical" evidence="2">
    <location>
        <begin position="203"/>
        <end position="227"/>
    </location>
</feature>
<keyword evidence="2" id="KW-0812">Transmembrane</keyword>
<feature type="transmembrane region" description="Helical" evidence="2">
    <location>
        <begin position="119"/>
        <end position="141"/>
    </location>
</feature>
<evidence type="ECO:0000256" key="1">
    <source>
        <dbReference type="SAM" id="MobiDB-lite"/>
    </source>
</evidence>
<keyword evidence="4" id="KW-1185">Reference proteome</keyword>